<accession>A0AAD9SVH9</accession>
<protein>
    <submittedName>
        <fullName evidence="2">Uncharacterized protein</fullName>
    </submittedName>
</protein>
<comment type="caution">
    <text evidence="2">The sequence shown here is derived from an EMBL/GenBank/DDBJ whole genome shotgun (WGS) entry which is preliminary data.</text>
</comment>
<gene>
    <name evidence="2" type="ORF">QTJ16_006513</name>
</gene>
<dbReference type="AlphaFoldDB" id="A0AAD9SVH9"/>
<evidence type="ECO:0000313" key="3">
    <source>
        <dbReference type="Proteomes" id="UP001285354"/>
    </source>
</evidence>
<proteinExistence type="predicted"/>
<feature type="compositionally biased region" description="Basic and acidic residues" evidence="1">
    <location>
        <begin position="36"/>
        <end position="51"/>
    </location>
</feature>
<organism evidence="2 3">
    <name type="scientific">Diplocarpon rosae</name>
    <dbReference type="NCBI Taxonomy" id="946125"/>
    <lineage>
        <taxon>Eukaryota</taxon>
        <taxon>Fungi</taxon>
        <taxon>Dikarya</taxon>
        <taxon>Ascomycota</taxon>
        <taxon>Pezizomycotina</taxon>
        <taxon>Leotiomycetes</taxon>
        <taxon>Helotiales</taxon>
        <taxon>Drepanopezizaceae</taxon>
        <taxon>Diplocarpon</taxon>
    </lineage>
</organism>
<reference evidence="2" key="1">
    <citation type="submission" date="2023-06" db="EMBL/GenBank/DDBJ databases">
        <title>Draft genome of Marssonina rosae.</title>
        <authorList>
            <person name="Cheng Q."/>
        </authorList>
    </citation>
    <scope>NUCLEOTIDE SEQUENCE</scope>
    <source>
        <strain evidence="2">R4</strain>
    </source>
</reference>
<evidence type="ECO:0000313" key="2">
    <source>
        <dbReference type="EMBL" id="KAK2623879.1"/>
    </source>
</evidence>
<feature type="region of interest" description="Disordered" evidence="1">
    <location>
        <begin position="1"/>
        <end position="54"/>
    </location>
</feature>
<sequence length="163" mass="18071">MSKTPFFPRPTQSLPPGAFEDSVANSPTPGPSSKGKGKERQGRSKDTRDFSNPDVLRGTFQAMEQTQKSQYENSQTAINHLRDEIRNLTQLMAANLKPELPTPIPGPSAETNRVVPTIERASTQPISDRNTNVHADSNTRKIKIQLTEKIFPLDDGNDPSFKQ</sequence>
<keyword evidence="3" id="KW-1185">Reference proteome</keyword>
<name>A0AAD9SVH9_9HELO</name>
<dbReference type="Proteomes" id="UP001285354">
    <property type="component" value="Unassembled WGS sequence"/>
</dbReference>
<dbReference type="EMBL" id="JAUBYV010000011">
    <property type="protein sequence ID" value="KAK2623879.1"/>
    <property type="molecule type" value="Genomic_DNA"/>
</dbReference>
<evidence type="ECO:0000256" key="1">
    <source>
        <dbReference type="SAM" id="MobiDB-lite"/>
    </source>
</evidence>